<dbReference type="InterPro" id="IPR006539">
    <property type="entry name" value="P-type_ATPase_IV"/>
</dbReference>
<feature type="binding site" evidence="14">
    <location>
        <position position="888"/>
    </location>
    <ligand>
        <name>Mg(2+)</name>
        <dbReference type="ChEBI" id="CHEBI:18420"/>
    </ligand>
</feature>
<dbReference type="InterPro" id="IPR023299">
    <property type="entry name" value="ATPase_P-typ_cyto_dom_N"/>
</dbReference>
<feature type="transmembrane region" description="Helical" evidence="15">
    <location>
        <begin position="1059"/>
        <end position="1081"/>
    </location>
</feature>
<comment type="subcellular location">
    <subcellularLocation>
        <location evidence="1 15">Membrane</location>
        <topology evidence="1 15">Multi-pass membrane protein</topology>
    </subcellularLocation>
</comment>
<dbReference type="FunFam" id="2.70.150.10:FF:000023">
    <property type="entry name" value="Phospholipid-transporting ATPase"/>
    <property type="match status" value="1"/>
</dbReference>
<feature type="transmembrane region" description="Helical" evidence="15">
    <location>
        <begin position="1024"/>
        <end position="1047"/>
    </location>
</feature>
<feature type="binding site" evidence="13">
    <location>
        <position position="611"/>
    </location>
    <ligand>
        <name>ATP</name>
        <dbReference type="ChEBI" id="CHEBI:30616"/>
    </ligand>
</feature>
<evidence type="ECO:0000256" key="2">
    <source>
        <dbReference type="ARBA" id="ARBA00008109"/>
    </source>
</evidence>
<feature type="binding site" evidence="13">
    <location>
        <position position="668"/>
    </location>
    <ligand>
        <name>ATP</name>
        <dbReference type="ChEBI" id="CHEBI:30616"/>
    </ligand>
</feature>
<feature type="binding site" evidence="13">
    <location>
        <position position="887"/>
    </location>
    <ligand>
        <name>ATP</name>
        <dbReference type="ChEBI" id="CHEBI:30616"/>
    </ligand>
</feature>
<keyword evidence="5 13" id="KW-0547">Nucleotide-binding</keyword>
<feature type="binding site" evidence="14">
    <location>
        <position position="440"/>
    </location>
    <ligand>
        <name>Mg(2+)</name>
        <dbReference type="ChEBI" id="CHEBI:18420"/>
    </ligand>
</feature>
<dbReference type="InterPro" id="IPR044492">
    <property type="entry name" value="P_typ_ATPase_HD_dom"/>
</dbReference>
<dbReference type="GO" id="GO:0140326">
    <property type="term" value="F:ATPase-coupled intramembrane lipid transporter activity"/>
    <property type="evidence" value="ECO:0007669"/>
    <property type="project" value="UniProtKB-EC"/>
</dbReference>
<keyword evidence="19" id="KW-1185">Reference proteome</keyword>
<dbReference type="Gene3D" id="2.70.150.10">
    <property type="entry name" value="Calcium-transporting ATPase, cytoplasmic transduction domain A"/>
    <property type="match status" value="1"/>
</dbReference>
<evidence type="ECO:0000256" key="14">
    <source>
        <dbReference type="PIRSR" id="PIRSR606539-3"/>
    </source>
</evidence>
<evidence type="ECO:0000259" key="16">
    <source>
        <dbReference type="Pfam" id="PF16209"/>
    </source>
</evidence>
<dbReference type="SUPFAM" id="SSF81653">
    <property type="entry name" value="Calcium ATPase, transduction domain A"/>
    <property type="match status" value="1"/>
</dbReference>
<dbReference type="Gene3D" id="3.40.50.1000">
    <property type="entry name" value="HAD superfamily/HAD-like"/>
    <property type="match status" value="1"/>
</dbReference>
<dbReference type="InterPro" id="IPR023214">
    <property type="entry name" value="HAD_sf"/>
</dbReference>
<evidence type="ECO:0000259" key="17">
    <source>
        <dbReference type="Pfam" id="PF16212"/>
    </source>
</evidence>
<feature type="transmembrane region" description="Helical" evidence="15">
    <location>
        <begin position="1131"/>
        <end position="1151"/>
    </location>
</feature>
<dbReference type="PANTHER" id="PTHR24092:SF150">
    <property type="entry name" value="PHOSPHOLIPID-TRANSPORTING ATPASE"/>
    <property type="match status" value="1"/>
</dbReference>
<dbReference type="SUPFAM" id="SSF81665">
    <property type="entry name" value="Calcium ATPase, transmembrane domain M"/>
    <property type="match status" value="1"/>
</dbReference>
<feature type="transmembrane region" description="Helical" evidence="15">
    <location>
        <begin position="938"/>
        <end position="959"/>
    </location>
</feature>
<dbReference type="EMBL" id="CM035419">
    <property type="protein sequence ID" value="KAH7416453.1"/>
    <property type="molecule type" value="Genomic_DNA"/>
</dbReference>
<dbReference type="GO" id="GO:0016887">
    <property type="term" value="F:ATP hydrolysis activity"/>
    <property type="evidence" value="ECO:0007669"/>
    <property type="project" value="InterPro"/>
</dbReference>
<dbReference type="CDD" id="cd02073">
    <property type="entry name" value="P-type_ATPase_APLT_Dnf-like"/>
    <property type="match status" value="1"/>
</dbReference>
<evidence type="ECO:0000256" key="3">
    <source>
        <dbReference type="ARBA" id="ARBA00022692"/>
    </source>
</evidence>
<dbReference type="Pfam" id="PF16212">
    <property type="entry name" value="PhoLip_ATPase_C"/>
    <property type="match status" value="1"/>
</dbReference>
<gene>
    <name evidence="18" type="ORF">KP509_14G092100</name>
</gene>
<evidence type="ECO:0000256" key="13">
    <source>
        <dbReference type="PIRSR" id="PIRSR606539-2"/>
    </source>
</evidence>
<dbReference type="Proteomes" id="UP000825935">
    <property type="component" value="Chromosome 14"/>
</dbReference>
<feature type="binding site" evidence="14">
    <location>
        <position position="884"/>
    </location>
    <ligand>
        <name>Mg(2+)</name>
        <dbReference type="ChEBI" id="CHEBI:18420"/>
    </ligand>
</feature>
<keyword evidence="9 15" id="KW-1133">Transmembrane helix</keyword>
<evidence type="ECO:0000256" key="7">
    <source>
        <dbReference type="ARBA" id="ARBA00022842"/>
    </source>
</evidence>
<dbReference type="GO" id="GO:0045332">
    <property type="term" value="P:phospholipid translocation"/>
    <property type="evidence" value="ECO:0007669"/>
    <property type="project" value="TreeGrafter"/>
</dbReference>
<dbReference type="GO" id="GO:0000287">
    <property type="term" value="F:magnesium ion binding"/>
    <property type="evidence" value="ECO:0007669"/>
    <property type="project" value="UniProtKB-UniRule"/>
</dbReference>
<organism evidence="18 19">
    <name type="scientific">Ceratopteris richardii</name>
    <name type="common">Triangle waterfern</name>
    <dbReference type="NCBI Taxonomy" id="49495"/>
    <lineage>
        <taxon>Eukaryota</taxon>
        <taxon>Viridiplantae</taxon>
        <taxon>Streptophyta</taxon>
        <taxon>Embryophyta</taxon>
        <taxon>Tracheophyta</taxon>
        <taxon>Polypodiopsida</taxon>
        <taxon>Polypodiidae</taxon>
        <taxon>Polypodiales</taxon>
        <taxon>Pteridineae</taxon>
        <taxon>Pteridaceae</taxon>
        <taxon>Parkerioideae</taxon>
        <taxon>Ceratopteris</taxon>
    </lineage>
</organism>
<dbReference type="PROSITE" id="PS00154">
    <property type="entry name" value="ATPASE_E1_E2"/>
    <property type="match status" value="1"/>
</dbReference>
<comment type="caution">
    <text evidence="18">The sequence shown here is derived from an EMBL/GenBank/DDBJ whole genome shotgun (WGS) entry which is preliminary data.</text>
</comment>
<keyword evidence="4 14" id="KW-0479">Metal-binding</keyword>
<dbReference type="SFLD" id="SFLDF00027">
    <property type="entry name" value="p-type_atpase"/>
    <property type="match status" value="1"/>
</dbReference>
<dbReference type="EC" id="7.6.2.1" evidence="15"/>
<feature type="domain" description="P-type ATPase N-terminal" evidence="16">
    <location>
        <begin position="69"/>
        <end position="123"/>
    </location>
</feature>
<dbReference type="AlphaFoldDB" id="A0A8T2TFI2"/>
<feature type="active site" description="4-aspartylphosphate intermediate" evidence="12">
    <location>
        <position position="440"/>
    </location>
</feature>
<evidence type="ECO:0000256" key="5">
    <source>
        <dbReference type="ARBA" id="ARBA00022741"/>
    </source>
</evidence>
<dbReference type="OMA" id="CHTVICE"/>
<evidence type="ECO:0000256" key="6">
    <source>
        <dbReference type="ARBA" id="ARBA00022840"/>
    </source>
</evidence>
<proteinExistence type="inferred from homology"/>
<feature type="binding site" evidence="13">
    <location>
        <position position="749"/>
    </location>
    <ligand>
        <name>ATP</name>
        <dbReference type="ChEBI" id="CHEBI:30616"/>
    </ligand>
</feature>
<keyword evidence="10 15" id="KW-0472">Membrane</keyword>
<dbReference type="InterPro" id="IPR008250">
    <property type="entry name" value="ATPase_P-typ_transduc_dom_A_sf"/>
</dbReference>
<dbReference type="GO" id="GO:0005886">
    <property type="term" value="C:plasma membrane"/>
    <property type="evidence" value="ECO:0007669"/>
    <property type="project" value="TreeGrafter"/>
</dbReference>
<evidence type="ECO:0000313" key="18">
    <source>
        <dbReference type="EMBL" id="KAH7416453.1"/>
    </source>
</evidence>
<feature type="binding site" evidence="13">
    <location>
        <position position="864"/>
    </location>
    <ligand>
        <name>ATP</name>
        <dbReference type="ChEBI" id="CHEBI:30616"/>
    </ligand>
</feature>
<feature type="transmembrane region" description="Helical" evidence="15">
    <location>
        <begin position="124"/>
        <end position="141"/>
    </location>
</feature>
<comment type="cofactor">
    <cofactor evidence="14">
        <name>Mg(2+)</name>
        <dbReference type="ChEBI" id="CHEBI:18420"/>
    </cofactor>
</comment>
<name>A0A8T2TFI2_CERRI</name>
<evidence type="ECO:0000256" key="1">
    <source>
        <dbReference type="ARBA" id="ARBA00004141"/>
    </source>
</evidence>
<feature type="binding site" evidence="13">
    <location>
        <position position="441"/>
    </location>
    <ligand>
        <name>ATP</name>
        <dbReference type="ChEBI" id="CHEBI:30616"/>
    </ligand>
</feature>
<feature type="binding site" evidence="14">
    <location>
        <position position="442"/>
    </location>
    <ligand>
        <name>Mg(2+)</name>
        <dbReference type="ChEBI" id="CHEBI:18420"/>
    </ligand>
</feature>
<dbReference type="FunFam" id="3.40.50.1000:FF:000014">
    <property type="entry name" value="Phospholipid-transporting ATPase"/>
    <property type="match status" value="1"/>
</dbReference>
<evidence type="ECO:0000256" key="11">
    <source>
        <dbReference type="ARBA" id="ARBA00034036"/>
    </source>
</evidence>
<dbReference type="SUPFAM" id="SSF81660">
    <property type="entry name" value="Metal cation-transporting ATPase, ATP-binding domain N"/>
    <property type="match status" value="1"/>
</dbReference>
<comment type="similarity">
    <text evidence="2 15">Belongs to the cation transport ATPase (P-type) (TC 3.A.3) family. Type IV subfamily.</text>
</comment>
<feature type="binding site" evidence="13">
    <location>
        <position position="751"/>
    </location>
    <ligand>
        <name>ATP</name>
        <dbReference type="ChEBI" id="CHEBI:30616"/>
    </ligand>
</feature>
<dbReference type="SFLD" id="SFLDG00002">
    <property type="entry name" value="C1.7:_P-type_atpase_like"/>
    <property type="match status" value="1"/>
</dbReference>
<dbReference type="GO" id="GO:0005524">
    <property type="term" value="F:ATP binding"/>
    <property type="evidence" value="ECO:0007669"/>
    <property type="project" value="UniProtKB-UniRule"/>
</dbReference>
<feature type="domain" description="P-type ATPase C-terminal" evidence="17">
    <location>
        <begin position="911"/>
        <end position="1160"/>
    </location>
</feature>
<dbReference type="OrthoDB" id="377733at2759"/>
<comment type="catalytic activity">
    <reaction evidence="11 15">
        <text>ATP + H2O + phospholipidSide 1 = ADP + phosphate + phospholipidSide 2.</text>
        <dbReference type="EC" id="7.6.2.1"/>
    </reaction>
</comment>
<keyword evidence="3 15" id="KW-0812">Transmembrane</keyword>
<dbReference type="InterPro" id="IPR018303">
    <property type="entry name" value="ATPase_P-typ_P_site"/>
</dbReference>
<feature type="binding site" evidence="13">
    <location>
        <position position="440"/>
    </location>
    <ligand>
        <name>ATP</name>
        <dbReference type="ChEBI" id="CHEBI:30616"/>
    </ligand>
</feature>
<dbReference type="Gene3D" id="3.40.1110.10">
    <property type="entry name" value="Calcium-transporting ATPase, cytoplasmic domain N"/>
    <property type="match status" value="1"/>
</dbReference>
<evidence type="ECO:0000256" key="9">
    <source>
        <dbReference type="ARBA" id="ARBA00022989"/>
    </source>
</evidence>
<dbReference type="PRINTS" id="PR00119">
    <property type="entry name" value="CATATPASE"/>
</dbReference>
<accession>A0A8T2TFI2</accession>
<evidence type="ECO:0000256" key="12">
    <source>
        <dbReference type="PIRSR" id="PIRSR606539-1"/>
    </source>
</evidence>
<evidence type="ECO:0000313" key="19">
    <source>
        <dbReference type="Proteomes" id="UP000825935"/>
    </source>
</evidence>
<evidence type="ECO:0000256" key="8">
    <source>
        <dbReference type="ARBA" id="ARBA00022967"/>
    </source>
</evidence>
<dbReference type="SUPFAM" id="SSF56784">
    <property type="entry name" value="HAD-like"/>
    <property type="match status" value="1"/>
</dbReference>
<dbReference type="SFLD" id="SFLDS00003">
    <property type="entry name" value="Haloacid_Dehalogenase"/>
    <property type="match status" value="1"/>
</dbReference>
<dbReference type="PANTHER" id="PTHR24092">
    <property type="entry name" value="PROBABLE PHOSPHOLIPID-TRANSPORTING ATPASE"/>
    <property type="match status" value="1"/>
</dbReference>
<dbReference type="InterPro" id="IPR032630">
    <property type="entry name" value="P_typ_ATPase_c"/>
</dbReference>
<feature type="transmembrane region" description="Helical" evidence="15">
    <location>
        <begin position="368"/>
        <end position="394"/>
    </location>
</feature>
<feature type="binding site" evidence="13">
    <location>
        <position position="750"/>
    </location>
    <ligand>
        <name>ATP</name>
        <dbReference type="ChEBI" id="CHEBI:30616"/>
    </ligand>
</feature>
<feature type="binding site" evidence="13">
    <location>
        <position position="564"/>
    </location>
    <ligand>
        <name>ATP</name>
        <dbReference type="ChEBI" id="CHEBI:30616"/>
    </ligand>
</feature>
<feature type="transmembrane region" description="Helical" evidence="15">
    <location>
        <begin position="1093"/>
        <end position="1111"/>
    </location>
</feature>
<evidence type="ECO:0000256" key="15">
    <source>
        <dbReference type="RuleBase" id="RU362033"/>
    </source>
</evidence>
<feature type="transmembrane region" description="Helical" evidence="15">
    <location>
        <begin position="319"/>
        <end position="342"/>
    </location>
</feature>
<feature type="binding site" evidence="13">
    <location>
        <position position="634"/>
    </location>
    <ligand>
        <name>ATP</name>
        <dbReference type="ChEBI" id="CHEBI:30616"/>
    </ligand>
</feature>
<feature type="binding site" evidence="13">
    <location>
        <position position="858"/>
    </location>
    <ligand>
        <name>ATP</name>
        <dbReference type="ChEBI" id="CHEBI:30616"/>
    </ligand>
</feature>
<dbReference type="InterPro" id="IPR032631">
    <property type="entry name" value="P-type_ATPase_N"/>
</dbReference>
<keyword evidence="7 14" id="KW-0460">Magnesium</keyword>
<dbReference type="NCBIfam" id="TIGR01494">
    <property type="entry name" value="ATPase_P-type"/>
    <property type="match status" value="2"/>
</dbReference>
<keyword evidence="6 13" id="KW-0067">ATP-binding</keyword>
<feature type="binding site" evidence="13">
    <location>
        <position position="888"/>
    </location>
    <ligand>
        <name>ATP</name>
        <dbReference type="ChEBI" id="CHEBI:30616"/>
    </ligand>
</feature>
<evidence type="ECO:0000256" key="4">
    <source>
        <dbReference type="ARBA" id="ARBA00022723"/>
    </source>
</evidence>
<dbReference type="InterPro" id="IPR001757">
    <property type="entry name" value="P_typ_ATPase"/>
</dbReference>
<protein>
    <recommendedName>
        <fullName evidence="15">Phospholipid-transporting ATPase</fullName>
        <ecNumber evidence="15">7.6.2.1</ecNumber>
    </recommendedName>
</protein>
<dbReference type="NCBIfam" id="TIGR01652">
    <property type="entry name" value="ATPase-Plipid"/>
    <property type="match status" value="1"/>
</dbReference>
<dbReference type="InterPro" id="IPR036412">
    <property type="entry name" value="HAD-like_sf"/>
</dbReference>
<evidence type="ECO:0000256" key="10">
    <source>
        <dbReference type="ARBA" id="ARBA00023136"/>
    </source>
</evidence>
<reference evidence="18" key="1">
    <citation type="submission" date="2021-08" db="EMBL/GenBank/DDBJ databases">
        <title>WGS assembly of Ceratopteris richardii.</title>
        <authorList>
            <person name="Marchant D.B."/>
            <person name="Chen G."/>
            <person name="Jenkins J."/>
            <person name="Shu S."/>
            <person name="Leebens-Mack J."/>
            <person name="Grimwood J."/>
            <person name="Schmutz J."/>
            <person name="Soltis P."/>
            <person name="Soltis D."/>
            <person name="Chen Z.-H."/>
        </authorList>
    </citation>
    <scope>NUCLEOTIDE SEQUENCE</scope>
    <source>
        <strain evidence="18">Whitten #5841</strain>
        <tissue evidence="18">Leaf</tissue>
    </source>
</reference>
<dbReference type="Pfam" id="PF13246">
    <property type="entry name" value="Cation_ATPase"/>
    <property type="match status" value="1"/>
</dbReference>
<dbReference type="Pfam" id="PF16209">
    <property type="entry name" value="PhoLip_ATPase_N"/>
    <property type="match status" value="1"/>
</dbReference>
<feature type="binding site" evidence="13">
    <location>
        <position position="442"/>
    </location>
    <ligand>
        <name>ATP</name>
        <dbReference type="ChEBI" id="CHEBI:30616"/>
    </ligand>
</feature>
<dbReference type="InterPro" id="IPR023298">
    <property type="entry name" value="ATPase_P-typ_TM_dom_sf"/>
</dbReference>
<feature type="transmembrane region" description="Helical" evidence="15">
    <location>
        <begin position="974"/>
        <end position="994"/>
    </location>
</feature>
<sequence>MALKGRYKLSVEPTSEEHNVEGSNRRRMKWSNLYSYSCSRPVGKLEEATSSLGTEGFSRVVLIGNQDEHLVRYPSNWVSTTKYNLLTFFPKALYEQFRRIANIYFLLSAALSLTPISPFSASSLILPLVFVVGISMAKEAIEDWHRFLQDKEVNNRKVLVHQGDGIFVPVEWKKVRVGDIVKVEKDNFFPADLLLLSSSFEDGICYVETMNLDGETNLKLKRSSEYTMDLDDDEDFDLLEAKIICEDPNPLLYSFIGKLMIVDHKEPLGAEQILLRDSKLKNTEYIYGAVIFSGHDTKVMQNATPPPSKRSAIEKRMDLIIYMLFAVLFLISFLGSVALGVYTQRWTPTWWYLKPDESNFFYNPDTPLIAALFHLITALVLYGYLIPISLYVSIEVVKVAQAMFINQDLEMYYEETDTPARARTSNLNEELGQVDTILTDKTGTLTCNQMEFVKCSIAGISYGENGFKFETTTVLGQEKDVPAQRNFMHTASELINEVKCGTGGVHIKGFNFRDGRLMNNCWVQEENPSVIELFFRILSICHTAIPDEDEASGEISYEAESPDEAAFVVAARELGFEFSKRTQSSLVVKEFDLASGRKVARTYELLDLLEFSSARKRMSVVVKDEENNIFLFCKGADSVIFERLGKNGKEYEEATKAHLSKYADAGFRTLAVAYKKLELSEYESWSSEFLKAKIYMGLDRDTKLDEISELIERDLILVGATAVEDKLQEGVPRCIDKLAQAGIKIWVLTGDKMETAVNIGFACSLLRQGMRQIVITLENENTKTVEASGNKEFINKFLQESTRQQIASARQQIGGEKDKTAVFALIIDGKSLNFALSMDLRDDFKQLIIKCSSVISCRVSPKQKAMITRFVKESTGNITLGIGDGANDVGMIQEADVGIGISGVEGMQATMASDFSIAQFCFLERLLLVHGSWCYKRIAVMICYFFYKNIHFGFTIFYYEVYAAFSGQAAYNDWYMSLFNVFFTSLPVIALGVLEQDVVARLKLQFPHLYQQGIKNLHFGWSRILGWMGNGIISSLIVFYFTVNIFGHQAFRKGGQVSGLAVLGTTLYTSVIWTVNCQLVLFTRHFTWVQHACIWGSILLWYIFVIAYGFFPPTISTTAYKVFLEICAPSPLYWFIVLLVCIAGLLPSFIYKAFQNTFYPIDDQIIQEFSHQRKDSDSTWLSKVMENKTFQVNVGVTAKAQQKAFQSDRVGSKSFTARFLGSANKVVPDSSNNLEP</sequence>
<keyword evidence="8 15" id="KW-1278">Translocase</keyword>